<protein>
    <submittedName>
        <fullName evidence="2">Thioredoxin family protein</fullName>
    </submittedName>
</protein>
<dbReference type="Gene3D" id="3.40.30.10">
    <property type="entry name" value="Glutaredoxin"/>
    <property type="match status" value="1"/>
</dbReference>
<dbReference type="InterPro" id="IPR013766">
    <property type="entry name" value="Thioredoxin_domain"/>
</dbReference>
<dbReference type="CDD" id="cd02947">
    <property type="entry name" value="TRX_family"/>
    <property type="match status" value="1"/>
</dbReference>
<accession>A0AAE4I1W0</accession>
<dbReference type="SUPFAM" id="SSF52833">
    <property type="entry name" value="Thioredoxin-like"/>
    <property type="match status" value="1"/>
</dbReference>
<feature type="domain" description="Thioredoxin" evidence="1">
    <location>
        <begin position="8"/>
        <end position="91"/>
    </location>
</feature>
<organism evidence="2 3">
    <name type="scientific">Enterococcus pseudoavium</name>
    <dbReference type="NCBI Taxonomy" id="44007"/>
    <lineage>
        <taxon>Bacteria</taxon>
        <taxon>Bacillati</taxon>
        <taxon>Bacillota</taxon>
        <taxon>Bacilli</taxon>
        <taxon>Lactobacillales</taxon>
        <taxon>Enterococcaceae</taxon>
        <taxon>Enterococcus</taxon>
    </lineage>
</organism>
<proteinExistence type="predicted"/>
<name>A0AAE4I1W0_9ENTE</name>
<comment type="caution">
    <text evidence="2">The sequence shown here is derived from an EMBL/GenBank/DDBJ whole genome shotgun (WGS) entry which is preliminary data.</text>
</comment>
<evidence type="ECO:0000259" key="1">
    <source>
        <dbReference type="Pfam" id="PF00085"/>
    </source>
</evidence>
<sequence>MERLNAVKEALNNQTNTIVFISSENCSICHVDEPKVRKIAEDNAISFHHLDIVQQPELAGFFEVLTVPAVLVYHEGKEVARQARFIDFNSLENLLEQLPKDSGAPDYQSLFS</sequence>
<dbReference type="RefSeq" id="WP_311797129.1">
    <property type="nucleotide sequence ID" value="NZ_JARQAI010000013.1"/>
</dbReference>
<gene>
    <name evidence="2" type="ORF">P7H00_09360</name>
</gene>
<dbReference type="AlphaFoldDB" id="A0AAE4I1W0"/>
<evidence type="ECO:0000313" key="3">
    <source>
        <dbReference type="Proteomes" id="UP001180842"/>
    </source>
</evidence>
<dbReference type="EMBL" id="JARQAI010000013">
    <property type="protein sequence ID" value="MDT2737333.1"/>
    <property type="molecule type" value="Genomic_DNA"/>
</dbReference>
<evidence type="ECO:0000313" key="2">
    <source>
        <dbReference type="EMBL" id="MDT2737333.1"/>
    </source>
</evidence>
<reference evidence="2" key="1">
    <citation type="submission" date="2023-03" db="EMBL/GenBank/DDBJ databases">
        <authorList>
            <person name="Shen W."/>
            <person name="Cai J."/>
        </authorList>
    </citation>
    <scope>NUCLEOTIDE SEQUENCE</scope>
    <source>
        <strain evidence="2">P69-2</strain>
    </source>
</reference>
<dbReference type="Pfam" id="PF00085">
    <property type="entry name" value="Thioredoxin"/>
    <property type="match status" value="1"/>
</dbReference>
<dbReference type="Proteomes" id="UP001180842">
    <property type="component" value="Unassembled WGS sequence"/>
</dbReference>
<dbReference type="InterPro" id="IPR036249">
    <property type="entry name" value="Thioredoxin-like_sf"/>
</dbReference>